<dbReference type="SUPFAM" id="SSF55729">
    <property type="entry name" value="Acyl-CoA N-acyltransferases (Nat)"/>
    <property type="match status" value="1"/>
</dbReference>
<protein>
    <submittedName>
        <fullName evidence="2">GCN5 family acetyltransferase</fullName>
    </submittedName>
</protein>
<reference evidence="3" key="1">
    <citation type="submission" date="2015-07" db="EMBL/GenBank/DDBJ databases">
        <authorList>
            <person name="Ju K.-S."/>
            <person name="Doroghazi J.R."/>
            <person name="Metcalf W.W."/>
        </authorList>
    </citation>
    <scope>NUCLEOTIDE SEQUENCE [LARGE SCALE GENOMIC DNA]</scope>
    <source>
        <strain evidence="3">NRRL ISP-5002</strain>
    </source>
</reference>
<dbReference type="EMBL" id="LGKG01000207">
    <property type="protein sequence ID" value="KPC58640.1"/>
    <property type="molecule type" value="Genomic_DNA"/>
</dbReference>
<dbReference type="InterPro" id="IPR000182">
    <property type="entry name" value="GNAT_dom"/>
</dbReference>
<keyword evidence="3" id="KW-1185">Reference proteome</keyword>
<dbReference type="PANTHER" id="PTHR43441:SF11">
    <property type="entry name" value="RIBOSOMAL-PROTEIN-SERINE ACETYLTRANSFERASE"/>
    <property type="match status" value="1"/>
</dbReference>
<organism evidence="2 3">
    <name type="scientific">Streptomyces chattanoogensis</name>
    <dbReference type="NCBI Taxonomy" id="66876"/>
    <lineage>
        <taxon>Bacteria</taxon>
        <taxon>Bacillati</taxon>
        <taxon>Actinomycetota</taxon>
        <taxon>Actinomycetes</taxon>
        <taxon>Kitasatosporales</taxon>
        <taxon>Streptomycetaceae</taxon>
        <taxon>Streptomyces</taxon>
    </lineage>
</organism>
<dbReference type="InterPro" id="IPR016181">
    <property type="entry name" value="Acyl_CoA_acyltransferase"/>
</dbReference>
<dbReference type="PROSITE" id="PS51186">
    <property type="entry name" value="GNAT"/>
    <property type="match status" value="1"/>
</dbReference>
<evidence type="ECO:0000259" key="1">
    <source>
        <dbReference type="PROSITE" id="PS51186"/>
    </source>
</evidence>
<comment type="caution">
    <text evidence="2">The sequence shown here is derived from an EMBL/GenBank/DDBJ whole genome shotgun (WGS) entry which is preliminary data.</text>
</comment>
<dbReference type="Gene3D" id="3.40.630.30">
    <property type="match status" value="1"/>
</dbReference>
<dbReference type="GO" id="GO:1990189">
    <property type="term" value="F:protein N-terminal-serine acetyltransferase activity"/>
    <property type="evidence" value="ECO:0007669"/>
    <property type="project" value="TreeGrafter"/>
</dbReference>
<name>A0A0N0GV47_9ACTN</name>
<proteinExistence type="predicted"/>
<feature type="domain" description="N-acetyltransferase" evidence="1">
    <location>
        <begin position="22"/>
        <end position="180"/>
    </location>
</feature>
<dbReference type="GO" id="GO:0008999">
    <property type="term" value="F:protein-N-terminal-alanine acetyltransferase activity"/>
    <property type="evidence" value="ECO:0007669"/>
    <property type="project" value="TreeGrafter"/>
</dbReference>
<evidence type="ECO:0000313" key="2">
    <source>
        <dbReference type="EMBL" id="KPC58640.1"/>
    </source>
</evidence>
<dbReference type="Pfam" id="PF13302">
    <property type="entry name" value="Acetyltransf_3"/>
    <property type="match status" value="1"/>
</dbReference>
<dbReference type="PATRIC" id="fig|66876.3.peg.8704"/>
<dbReference type="InterPro" id="IPR051908">
    <property type="entry name" value="Ribosomal_N-acetyltransferase"/>
</dbReference>
<dbReference type="PANTHER" id="PTHR43441">
    <property type="entry name" value="RIBOSOMAL-PROTEIN-SERINE ACETYLTRANSFERASE"/>
    <property type="match status" value="1"/>
</dbReference>
<gene>
    <name evidence="2" type="ORF">ADL29_39675</name>
</gene>
<dbReference type="AlphaFoldDB" id="A0A0N0GV47"/>
<dbReference type="GO" id="GO:0005737">
    <property type="term" value="C:cytoplasm"/>
    <property type="evidence" value="ECO:0007669"/>
    <property type="project" value="TreeGrafter"/>
</dbReference>
<keyword evidence="2" id="KW-0808">Transferase</keyword>
<evidence type="ECO:0000313" key="3">
    <source>
        <dbReference type="Proteomes" id="UP000037982"/>
    </source>
</evidence>
<dbReference type="Proteomes" id="UP000037982">
    <property type="component" value="Unassembled WGS sequence"/>
</dbReference>
<sequence>MYGLRVTTPRLELRLPDLECLAELAAVAAGGVHDAAEMPFIVPWTDASPAERERATFQHVLGTVAGWRAQEWTLSLAVLCEGKVIGRQDLSAAGFSVTREAETGSWLGLRHQGRGLGTEMRAAVLHLAFEGLGARSVTSAAMTDNPRSLRVSQKLGYRPDGLTVASVRGTARTLQRLRLDRAGWEEHRTVAVGIEGLEPCRMLFGT</sequence>
<accession>A0A0N0GV47</accession>